<sequence>MSGTVHSVEVGLATDVGRVRPHNEDTAASEGTVHVVADGMGGHAAGEVASRIAADALIELAARPNLQVRDIVAQLAEANRRILESAARHPEQTGMGTTAAGLAVVSVGGSRHWAVFNVGDSRVYRSIDGELSQVTADHSEVWELVERGLLTPEQAARHPARNIVTRSLGREPMATVDTWVFPPYPGEAFVICSDGLSNELSRERIEEILAEHPHADAAAQALVKAAVEAGGRDNVTAIVVRSPGDDLDLDIDEDTTPRDQVNGSTGESRA</sequence>
<feature type="region of interest" description="Disordered" evidence="1">
    <location>
        <begin position="245"/>
        <end position="270"/>
    </location>
</feature>
<dbReference type="PANTHER" id="PTHR47992">
    <property type="entry name" value="PROTEIN PHOSPHATASE"/>
    <property type="match status" value="1"/>
</dbReference>
<dbReference type="CDD" id="cd00143">
    <property type="entry name" value="PP2Cc"/>
    <property type="match status" value="1"/>
</dbReference>
<evidence type="ECO:0000313" key="3">
    <source>
        <dbReference type="EMBL" id="TQM55144.1"/>
    </source>
</evidence>
<comment type="caution">
    <text evidence="3">The sequence shown here is derived from an EMBL/GenBank/DDBJ whole genome shotgun (WGS) entry which is preliminary data.</text>
</comment>
<dbReference type="InterPro" id="IPR015655">
    <property type="entry name" value="PP2C"/>
</dbReference>
<name>A0A543H9Y3_9MICO</name>
<dbReference type="OrthoDB" id="9801841at2"/>
<dbReference type="InterPro" id="IPR001932">
    <property type="entry name" value="PPM-type_phosphatase-like_dom"/>
</dbReference>
<feature type="compositionally biased region" description="Acidic residues" evidence="1">
    <location>
        <begin position="245"/>
        <end position="254"/>
    </location>
</feature>
<dbReference type="RefSeq" id="WP_141847278.1">
    <property type="nucleotide sequence ID" value="NZ_VFPM01000005.1"/>
</dbReference>
<proteinExistence type="predicted"/>
<protein>
    <submittedName>
        <fullName evidence="3">Protein phosphatase</fullName>
    </submittedName>
</protein>
<dbReference type="EMBL" id="VFPM01000005">
    <property type="protein sequence ID" value="TQM55144.1"/>
    <property type="molecule type" value="Genomic_DNA"/>
</dbReference>
<gene>
    <name evidence="3" type="ORF">FBY41_4472</name>
</gene>
<dbReference type="SUPFAM" id="SSF81606">
    <property type="entry name" value="PP2C-like"/>
    <property type="match status" value="1"/>
</dbReference>
<reference evidence="3 4" key="1">
    <citation type="submission" date="2019-06" db="EMBL/GenBank/DDBJ databases">
        <title>Genome sequencing of plant associated microbes to promote plant fitness in Sorghum bicolor and Oryza sativa.</title>
        <authorList>
            <person name="Coleman-Derr D."/>
        </authorList>
    </citation>
    <scope>NUCLEOTIDE SEQUENCE [LARGE SCALE GENOMIC DNA]</scope>
    <source>
        <strain evidence="3 4">KV-663</strain>
    </source>
</reference>
<dbReference type="GO" id="GO:0004722">
    <property type="term" value="F:protein serine/threonine phosphatase activity"/>
    <property type="evidence" value="ECO:0007669"/>
    <property type="project" value="InterPro"/>
</dbReference>
<feature type="domain" description="PPM-type phosphatase" evidence="2">
    <location>
        <begin position="9"/>
        <end position="242"/>
    </location>
</feature>
<keyword evidence="4" id="KW-1185">Reference proteome</keyword>
<dbReference type="Pfam" id="PF13672">
    <property type="entry name" value="PP2C_2"/>
    <property type="match status" value="1"/>
</dbReference>
<dbReference type="PROSITE" id="PS51746">
    <property type="entry name" value="PPM_2"/>
    <property type="match status" value="1"/>
</dbReference>
<dbReference type="SMART" id="SM00331">
    <property type="entry name" value="PP2C_SIG"/>
    <property type="match status" value="1"/>
</dbReference>
<dbReference type="Proteomes" id="UP000316747">
    <property type="component" value="Unassembled WGS sequence"/>
</dbReference>
<feature type="compositionally biased region" description="Polar residues" evidence="1">
    <location>
        <begin position="258"/>
        <end position="270"/>
    </location>
</feature>
<dbReference type="AlphaFoldDB" id="A0A543H9Y3"/>
<accession>A0A543H9Y3</accession>
<evidence type="ECO:0000256" key="1">
    <source>
        <dbReference type="SAM" id="MobiDB-lite"/>
    </source>
</evidence>
<dbReference type="Gene3D" id="3.60.40.10">
    <property type="entry name" value="PPM-type phosphatase domain"/>
    <property type="match status" value="1"/>
</dbReference>
<evidence type="ECO:0000313" key="4">
    <source>
        <dbReference type="Proteomes" id="UP000316747"/>
    </source>
</evidence>
<dbReference type="SMART" id="SM00332">
    <property type="entry name" value="PP2Cc"/>
    <property type="match status" value="1"/>
</dbReference>
<dbReference type="InterPro" id="IPR036457">
    <property type="entry name" value="PPM-type-like_dom_sf"/>
</dbReference>
<evidence type="ECO:0000259" key="2">
    <source>
        <dbReference type="PROSITE" id="PS51746"/>
    </source>
</evidence>
<organism evidence="3 4">
    <name type="scientific">Humibacillus xanthopallidus</name>
    <dbReference type="NCBI Taxonomy" id="412689"/>
    <lineage>
        <taxon>Bacteria</taxon>
        <taxon>Bacillati</taxon>
        <taxon>Actinomycetota</taxon>
        <taxon>Actinomycetes</taxon>
        <taxon>Micrococcales</taxon>
        <taxon>Intrasporangiaceae</taxon>
        <taxon>Humibacillus</taxon>
    </lineage>
</organism>